<dbReference type="EMBL" id="CP047656">
    <property type="protein sequence ID" value="QHJ11265.1"/>
    <property type="molecule type" value="Genomic_DNA"/>
</dbReference>
<sequence length="174" mass="18615">MSVVENKPENGKEAVSNRRKFLLKGSAAALIVSLPAKSTWATTANGCTVSGNLSGNLSQACETMSISGLSPASWKSTARNNSGFKDELKAIKWNSIFSYSPTGSEVSSGSNLWRILARGSDVDKNLVAGYLNALYGKYPLSTDVTPEMYATMLEDEAMKNQGALLDALSQTYTQ</sequence>
<keyword evidence="2" id="KW-1185">Reference proteome</keyword>
<reference evidence="1 2" key="1">
    <citation type="submission" date="2019-12" db="EMBL/GenBank/DDBJ databases">
        <title>Genome sequencing and assembly of endphytes of Porphyra tenera.</title>
        <authorList>
            <person name="Park J.M."/>
            <person name="Shin R."/>
            <person name="Jo S.H."/>
        </authorList>
    </citation>
    <scope>NUCLEOTIDE SEQUENCE [LARGE SCALE GENOMIC DNA]</scope>
    <source>
        <strain evidence="1 2">GPM4</strain>
    </source>
</reference>
<gene>
    <name evidence="1" type="ORF">FX988_01493</name>
</gene>
<accession>A0A857JGZ1</accession>
<dbReference type="KEGG" id="pmes:FX988_01493"/>
<name>A0A857JGZ1_9ALTE</name>
<dbReference type="Proteomes" id="UP000464524">
    <property type="component" value="Chromosome"/>
</dbReference>
<dbReference type="AlphaFoldDB" id="A0A857JGZ1"/>
<dbReference type="OrthoDB" id="6385270at2"/>
<protein>
    <submittedName>
        <fullName evidence="1">Uncharacterized protein</fullName>
    </submittedName>
</protein>
<organism evidence="1 2">
    <name type="scientific">Paraglaciecola mesophila</name>
    <dbReference type="NCBI Taxonomy" id="197222"/>
    <lineage>
        <taxon>Bacteria</taxon>
        <taxon>Pseudomonadati</taxon>
        <taxon>Pseudomonadota</taxon>
        <taxon>Gammaproteobacteria</taxon>
        <taxon>Alteromonadales</taxon>
        <taxon>Alteromonadaceae</taxon>
        <taxon>Paraglaciecola</taxon>
    </lineage>
</organism>
<evidence type="ECO:0000313" key="2">
    <source>
        <dbReference type="Proteomes" id="UP000464524"/>
    </source>
</evidence>
<dbReference type="RefSeq" id="WP_160179025.1">
    <property type="nucleotide sequence ID" value="NZ_CP047656.1"/>
</dbReference>
<evidence type="ECO:0000313" key="1">
    <source>
        <dbReference type="EMBL" id="QHJ11265.1"/>
    </source>
</evidence>
<proteinExistence type="predicted"/>